<evidence type="ECO:0000313" key="4">
    <source>
        <dbReference type="Proteomes" id="UP001589833"/>
    </source>
</evidence>
<evidence type="ECO:0000313" key="3">
    <source>
        <dbReference type="EMBL" id="MFC0560066.1"/>
    </source>
</evidence>
<dbReference type="PANTHER" id="PTHR30576:SF8">
    <property type="entry name" value="UNDECAPRENYL-PHOSPHATE GALACTOSE PHOSPHOTRANSFERASE"/>
    <property type="match status" value="1"/>
</dbReference>
<sequence length="204" mass="23215">MKRAFDLFGSLSLVLLLSPIIFCLAILIRIKLGKPIIFKQERPGLKGSPFYLYKFRTMTGETDSNGELMPDDIRLTSFGLLLRKYSLDEFPQLLNVIKGDISLVGPRPLLMEYLPLYTKEQSKRHEVRPGITGWAQVNGRNAISWEEKFELDVWYVKNQSFLLDLKILLLTVYKVFKSEGISQPGNATMERFNGVNTKAGGGHE</sequence>
<dbReference type="Proteomes" id="UP001589833">
    <property type="component" value="Unassembled WGS sequence"/>
</dbReference>
<keyword evidence="3" id="KW-0808">Transferase</keyword>
<keyword evidence="4" id="KW-1185">Reference proteome</keyword>
<dbReference type="PANTHER" id="PTHR30576">
    <property type="entry name" value="COLANIC BIOSYNTHESIS UDP-GLUCOSE LIPID CARRIER TRANSFERASE"/>
    <property type="match status" value="1"/>
</dbReference>
<gene>
    <name evidence="3" type="ORF">ACFFH4_13520</name>
</gene>
<comment type="caution">
    <text evidence="3">The sequence shown here is derived from an EMBL/GenBank/DDBJ whole genome shotgun (WGS) entry which is preliminary data.</text>
</comment>
<comment type="similarity">
    <text evidence="1">Belongs to the bacterial sugar transferase family.</text>
</comment>
<dbReference type="GO" id="GO:0016740">
    <property type="term" value="F:transferase activity"/>
    <property type="evidence" value="ECO:0007669"/>
    <property type="project" value="UniProtKB-KW"/>
</dbReference>
<dbReference type="InterPro" id="IPR003362">
    <property type="entry name" value="Bact_transf"/>
</dbReference>
<name>A0ABV6NH51_9BACI</name>
<dbReference type="Pfam" id="PF02397">
    <property type="entry name" value="Bac_transf"/>
    <property type="match status" value="1"/>
</dbReference>
<reference evidence="3 4" key="1">
    <citation type="submission" date="2024-09" db="EMBL/GenBank/DDBJ databases">
        <authorList>
            <person name="Sun Q."/>
            <person name="Mori K."/>
        </authorList>
    </citation>
    <scope>NUCLEOTIDE SEQUENCE [LARGE SCALE GENOMIC DNA]</scope>
    <source>
        <strain evidence="3 4">NCAIM B.02301</strain>
    </source>
</reference>
<dbReference type="EMBL" id="JBHLTR010000017">
    <property type="protein sequence ID" value="MFC0560066.1"/>
    <property type="molecule type" value="Genomic_DNA"/>
</dbReference>
<organism evidence="3 4">
    <name type="scientific">Halalkalibacter alkalisediminis</name>
    <dbReference type="NCBI Taxonomy" id="935616"/>
    <lineage>
        <taxon>Bacteria</taxon>
        <taxon>Bacillati</taxon>
        <taxon>Bacillota</taxon>
        <taxon>Bacilli</taxon>
        <taxon>Bacillales</taxon>
        <taxon>Bacillaceae</taxon>
        <taxon>Halalkalibacter</taxon>
    </lineage>
</organism>
<dbReference type="RefSeq" id="WP_273840913.1">
    <property type="nucleotide sequence ID" value="NZ_JAQQWT010000002.1"/>
</dbReference>
<proteinExistence type="inferred from homology"/>
<accession>A0ABV6NH51</accession>
<protein>
    <submittedName>
        <fullName evidence="3">Sugar transferase</fullName>
    </submittedName>
</protein>
<evidence type="ECO:0000256" key="1">
    <source>
        <dbReference type="ARBA" id="ARBA00006464"/>
    </source>
</evidence>
<evidence type="ECO:0000259" key="2">
    <source>
        <dbReference type="Pfam" id="PF02397"/>
    </source>
</evidence>
<feature type="domain" description="Bacterial sugar transferase" evidence="2">
    <location>
        <begin position="2"/>
        <end position="177"/>
    </location>
</feature>